<name>T1GLZ3_MEGSC</name>
<protein>
    <submittedName>
        <fullName evidence="1">Uncharacterized protein</fullName>
    </submittedName>
</protein>
<organism evidence="1 2">
    <name type="scientific">Megaselia scalaris</name>
    <name type="common">Humpbacked fly</name>
    <name type="synonym">Phora scalaris</name>
    <dbReference type="NCBI Taxonomy" id="36166"/>
    <lineage>
        <taxon>Eukaryota</taxon>
        <taxon>Metazoa</taxon>
        <taxon>Ecdysozoa</taxon>
        <taxon>Arthropoda</taxon>
        <taxon>Hexapoda</taxon>
        <taxon>Insecta</taxon>
        <taxon>Pterygota</taxon>
        <taxon>Neoptera</taxon>
        <taxon>Endopterygota</taxon>
        <taxon>Diptera</taxon>
        <taxon>Brachycera</taxon>
        <taxon>Muscomorpha</taxon>
        <taxon>Platypezoidea</taxon>
        <taxon>Phoridae</taxon>
        <taxon>Megaseliini</taxon>
        <taxon>Megaselia</taxon>
    </lineage>
</organism>
<reference evidence="1" key="2">
    <citation type="submission" date="2015-06" db="UniProtKB">
        <authorList>
            <consortium name="EnsemblMetazoa"/>
        </authorList>
    </citation>
    <scope>IDENTIFICATION</scope>
</reference>
<accession>T1GLZ3</accession>
<proteinExistence type="predicted"/>
<evidence type="ECO:0000313" key="2">
    <source>
        <dbReference type="Proteomes" id="UP000015102"/>
    </source>
</evidence>
<dbReference type="Proteomes" id="UP000015102">
    <property type="component" value="Unassembled WGS sequence"/>
</dbReference>
<sequence>MATWLKQDAKALQVIVTTITEEHKLHITNCDDAHEMWQKLESIYEMKSESHFYLSWKSTPKTERTLRNLRSRLCMNEARLGIKLIEYSGAVASFVRSSAEDEDKLFEPRYADGLRV</sequence>
<keyword evidence="2" id="KW-1185">Reference proteome</keyword>
<reference evidence="2" key="1">
    <citation type="submission" date="2013-02" db="EMBL/GenBank/DDBJ databases">
        <authorList>
            <person name="Hughes D."/>
        </authorList>
    </citation>
    <scope>NUCLEOTIDE SEQUENCE</scope>
    <source>
        <strain>Durham</strain>
        <strain evidence="2">NC isolate 2 -- Noor lab</strain>
    </source>
</reference>
<dbReference type="HOGENOM" id="CLU_2099658_0_0_1"/>
<dbReference type="Pfam" id="PF14223">
    <property type="entry name" value="Retrotran_gag_2"/>
    <property type="match status" value="1"/>
</dbReference>
<evidence type="ECO:0000313" key="1">
    <source>
        <dbReference type="EnsemblMetazoa" id="MESCA004559-PA"/>
    </source>
</evidence>
<dbReference type="EMBL" id="CAQQ02102396">
    <property type="status" value="NOT_ANNOTATED_CDS"/>
    <property type="molecule type" value="Genomic_DNA"/>
</dbReference>
<dbReference type="EnsemblMetazoa" id="MESCA004559-RA">
    <property type="protein sequence ID" value="MESCA004559-PA"/>
    <property type="gene ID" value="MESCA004559"/>
</dbReference>
<dbReference type="AlphaFoldDB" id="T1GLZ3"/>